<dbReference type="RefSeq" id="WP_224195356.1">
    <property type="nucleotide sequence ID" value="NZ_JAIRAU010000043.1"/>
</dbReference>
<accession>A0ABS7TZR7</accession>
<organism evidence="1 2">
    <name type="scientific">Nannocystis pusilla</name>
    <dbReference type="NCBI Taxonomy" id="889268"/>
    <lineage>
        <taxon>Bacteria</taxon>
        <taxon>Pseudomonadati</taxon>
        <taxon>Myxococcota</taxon>
        <taxon>Polyangia</taxon>
        <taxon>Nannocystales</taxon>
        <taxon>Nannocystaceae</taxon>
        <taxon>Nannocystis</taxon>
    </lineage>
</organism>
<evidence type="ECO:0000313" key="1">
    <source>
        <dbReference type="EMBL" id="MBZ5713620.1"/>
    </source>
</evidence>
<evidence type="ECO:0000313" key="2">
    <source>
        <dbReference type="Proteomes" id="UP001139031"/>
    </source>
</evidence>
<name>A0ABS7TZR7_9BACT</name>
<evidence type="ECO:0008006" key="3">
    <source>
        <dbReference type="Google" id="ProtNLM"/>
    </source>
</evidence>
<comment type="caution">
    <text evidence="1">The sequence shown here is derived from an EMBL/GenBank/DDBJ whole genome shotgun (WGS) entry which is preliminary data.</text>
</comment>
<gene>
    <name evidence="1" type="ORF">K7C98_30680</name>
</gene>
<reference evidence="1" key="1">
    <citation type="submission" date="2021-08" db="EMBL/GenBank/DDBJ databases">
        <authorList>
            <person name="Stevens D.C."/>
        </authorList>
    </citation>
    <scope>NUCLEOTIDE SEQUENCE</scope>
    <source>
        <strain evidence="1">DSM 53165</strain>
    </source>
</reference>
<dbReference type="PROSITE" id="PS51257">
    <property type="entry name" value="PROKAR_LIPOPROTEIN"/>
    <property type="match status" value="1"/>
</dbReference>
<dbReference type="Proteomes" id="UP001139031">
    <property type="component" value="Unassembled WGS sequence"/>
</dbReference>
<sequence length="457" mass="49487">MSHRRLASTGLAYVLAFGAACDLESCVRGQQEELDCGDRRAAFEETAAREGVLLDAIPDKPSFPMALVISELGIAELIKGITSDTNPVAGGNLELFGLALEIVPKKTELRLTSELDKCSRCVVFAVDFNVQALTEEGKSQLAGTGKSEISIPLRLEELGADTTALIAAYDKLTILQMSISAMGFVSEKYPEFEKALAIKMTELIREQSEPVQLMRFAPWTIGTNSVKVAAREFAIFPETGVISLGMQTNLALPKAVALEVGQALPDGAMMAVQMHPGLLFGMAERMMAEGVIPRRYNDDGEPDPEGPQGITLTSMSKNAIGATDLDVNFRVWRIKGSEDGEAEYCGFADAVTVLRLDLVDSDGLQDRITVTPTDELRVLDGEGVGELYEDNKDLVEENKDLVDHFKTSLADQIGITVNYNELAVEGQNIIFDATGLTVDDKKVDILLDFLVLTAEGN</sequence>
<dbReference type="EMBL" id="JAIRAU010000043">
    <property type="protein sequence ID" value="MBZ5713620.1"/>
    <property type="molecule type" value="Genomic_DNA"/>
</dbReference>
<keyword evidence="2" id="KW-1185">Reference proteome</keyword>
<proteinExistence type="predicted"/>
<protein>
    <recommendedName>
        <fullName evidence="3">Lipoprotein</fullName>
    </recommendedName>
</protein>